<gene>
    <name evidence="3" type="ORF">FOZ62_027117</name>
    <name evidence="2" type="ORF">FOZ63_020997</name>
</gene>
<feature type="compositionally biased region" description="Basic and acidic residues" evidence="1">
    <location>
        <begin position="984"/>
        <end position="996"/>
    </location>
</feature>
<name>A0A7J6T3Z0_PEROL</name>
<accession>A0A7J6T3Z0</accession>
<evidence type="ECO:0000256" key="1">
    <source>
        <dbReference type="SAM" id="MobiDB-lite"/>
    </source>
</evidence>
<comment type="caution">
    <text evidence="3">The sequence shown here is derived from an EMBL/GenBank/DDBJ whole genome shotgun (WGS) entry which is preliminary data.</text>
</comment>
<evidence type="ECO:0000313" key="3">
    <source>
        <dbReference type="EMBL" id="KAF4739442.1"/>
    </source>
</evidence>
<dbReference type="Proteomes" id="UP000574390">
    <property type="component" value="Unassembled WGS sequence"/>
</dbReference>
<sequence length="996" mass="111703">MTDLRTIRIGWAPDKPGFLRHYVWCPLEGRCPFCKSLRVSANSTGRTKTVFTLGLPYGLQNMGMRCASCKKNWVTTDERYVSELDPTTQCRQTFITRGPANVADECLVKLLRESSVSSVSRIAEAAVWEDYLRNKAVYESIRRNRRALRLEKSDEVEPFPPFDTSFIPSRRFLVAVLLWDYHKNKPYLRRELRQVTSQYALSCDCQRGVIKKTRGKDIVGCAGQTATVAGDHNLCLNVVAVPSTNEAWLDQLFGEISRRHQGAPPKRLYLDFACCGGREGVRTVPREKWKRSFRIVLDGTHLLMRIGRQVSGENPRRGPFLRDLSRAVYQAHPLDVKMLMDAKKSVGDEEPISRRERCRFIRRVIGDGKETADRVKRVVDSYRRADEAAKHNLKNSSQEDKRSPADATSPIVTEQVLKTVRSQITHLRNGCCEDDLNNPPYRAVGSVQFKGGEKRLIEYRSLRGTSKNECIHSVMTKAFASWNGLTAVVYDCRLSWIISRYNRRRMLFLEKKVPPVALTARDVEMFIAAGALKAEDFPDYSLAHKDSEVPLVGFEYGQQCNSDIAASDIAASDPSTEDNFAEDALKEEDLDAVVDFEAKWDNEAEGYEVNRPDRILEIPSPVDDEVSVLGEPQDMTNDAVESQGVPSDESLFGGILHARTPRNVAKKKALTSSPGSVSPGFNHEMEEVWLSILNELAGTHRGDSLTRKCLAKYNDIKHKHITDSRSNGGQTPALLGVNYGLADIWIKKQLQIHSVPAKESMFDAETRGTMKDLHSSLSAVSAACRAALDRPAPSPEIHILPTNFDTGPAPIRAEDVRKEVLQARAGPIIPDNKKEGSDSTTGICPYCGLSLEPGKNAHQYNGRSYKNGLCPMKPATDESTESRKMRVHSQPGMEERRRRAQETLQSVGNPVFSNDSGKRQRSCSVCDQLWASCYNGLRHQYIGRGAGATFCPFGDPIEVLENYLKSKSDKKKEYWRQQNAKRRAAAEQEAAGHDRE</sequence>
<evidence type="ECO:0000313" key="5">
    <source>
        <dbReference type="Proteomes" id="UP000574390"/>
    </source>
</evidence>
<dbReference type="OMA" id="HEMEEVW"/>
<reference evidence="4 5" key="1">
    <citation type="submission" date="2020-04" db="EMBL/GenBank/DDBJ databases">
        <title>Perkinsus olseni comparative genomics.</title>
        <authorList>
            <person name="Bogema D.R."/>
        </authorList>
    </citation>
    <scope>NUCLEOTIDE SEQUENCE [LARGE SCALE GENOMIC DNA]</scope>
    <source>
        <strain evidence="3">ATCC PRA-205</strain>
        <strain evidence="2 4">ATCC PRA-207</strain>
    </source>
</reference>
<keyword evidence="4" id="KW-1185">Reference proteome</keyword>
<organism evidence="3 5">
    <name type="scientific">Perkinsus olseni</name>
    <name type="common">Perkinsus atlanticus</name>
    <dbReference type="NCBI Taxonomy" id="32597"/>
    <lineage>
        <taxon>Eukaryota</taxon>
        <taxon>Sar</taxon>
        <taxon>Alveolata</taxon>
        <taxon>Perkinsozoa</taxon>
        <taxon>Perkinsea</taxon>
        <taxon>Perkinsida</taxon>
        <taxon>Perkinsidae</taxon>
        <taxon>Perkinsus</taxon>
    </lineage>
</organism>
<proteinExistence type="predicted"/>
<dbReference type="Proteomes" id="UP000553632">
    <property type="component" value="Unassembled WGS sequence"/>
</dbReference>
<feature type="region of interest" description="Disordered" evidence="1">
    <location>
        <begin position="389"/>
        <end position="409"/>
    </location>
</feature>
<dbReference type="AlphaFoldDB" id="A0A7J6T3Z0"/>
<evidence type="ECO:0000313" key="4">
    <source>
        <dbReference type="Proteomes" id="UP000553632"/>
    </source>
</evidence>
<evidence type="ECO:0000313" key="2">
    <source>
        <dbReference type="EMBL" id="KAF4718363.1"/>
    </source>
</evidence>
<feature type="region of interest" description="Disordered" evidence="1">
    <location>
        <begin position="874"/>
        <end position="894"/>
    </location>
</feature>
<feature type="region of interest" description="Disordered" evidence="1">
    <location>
        <begin position="968"/>
        <end position="996"/>
    </location>
</feature>
<dbReference type="EMBL" id="JABANO010026533">
    <property type="protein sequence ID" value="KAF4718363.1"/>
    <property type="molecule type" value="Genomic_DNA"/>
</dbReference>
<protein>
    <submittedName>
        <fullName evidence="3">Uncharacterized protein</fullName>
    </submittedName>
</protein>
<dbReference type="PANTHER" id="PTHR47773">
    <property type="entry name" value="SI:DKEY-9I5.2-RELATED"/>
    <property type="match status" value="1"/>
</dbReference>
<dbReference type="EMBL" id="JABANM010010391">
    <property type="protein sequence ID" value="KAF4739442.1"/>
    <property type="molecule type" value="Genomic_DNA"/>
</dbReference>
<dbReference type="PANTHER" id="PTHR47773:SF1">
    <property type="entry name" value="C2H2-TYPE DOMAIN-CONTAINING PROTEIN"/>
    <property type="match status" value="1"/>
</dbReference>